<dbReference type="Proteomes" id="UP000814140">
    <property type="component" value="Unassembled WGS sequence"/>
</dbReference>
<keyword evidence="2" id="KW-1185">Reference proteome</keyword>
<keyword evidence="1" id="KW-0645">Protease</keyword>
<gene>
    <name evidence="1" type="ORF">BV25DRAFT_1914807</name>
</gene>
<evidence type="ECO:0000313" key="2">
    <source>
        <dbReference type="Proteomes" id="UP000814140"/>
    </source>
</evidence>
<accession>A0ACB8T6R9</accession>
<evidence type="ECO:0000313" key="1">
    <source>
        <dbReference type="EMBL" id="KAI0064162.1"/>
    </source>
</evidence>
<comment type="caution">
    <text evidence="1">The sequence shown here is derived from an EMBL/GenBank/DDBJ whole genome shotgun (WGS) entry which is preliminary data.</text>
</comment>
<protein>
    <submittedName>
        <fullName evidence="1">Acid protease</fullName>
    </submittedName>
</protein>
<dbReference type="EMBL" id="MU277200">
    <property type="protein sequence ID" value="KAI0064162.1"/>
    <property type="molecule type" value="Genomic_DNA"/>
</dbReference>
<reference evidence="1" key="1">
    <citation type="submission" date="2021-03" db="EMBL/GenBank/DDBJ databases">
        <authorList>
            <consortium name="DOE Joint Genome Institute"/>
            <person name="Ahrendt S."/>
            <person name="Looney B.P."/>
            <person name="Miyauchi S."/>
            <person name="Morin E."/>
            <person name="Drula E."/>
            <person name="Courty P.E."/>
            <person name="Chicoki N."/>
            <person name="Fauchery L."/>
            <person name="Kohler A."/>
            <person name="Kuo A."/>
            <person name="Labutti K."/>
            <person name="Pangilinan J."/>
            <person name="Lipzen A."/>
            <person name="Riley R."/>
            <person name="Andreopoulos W."/>
            <person name="He G."/>
            <person name="Johnson J."/>
            <person name="Barry K.W."/>
            <person name="Grigoriev I.V."/>
            <person name="Nagy L."/>
            <person name="Hibbett D."/>
            <person name="Henrissat B."/>
            <person name="Matheny P.B."/>
            <person name="Labbe J."/>
            <person name="Martin F."/>
        </authorList>
    </citation>
    <scope>NUCLEOTIDE SEQUENCE</scope>
    <source>
        <strain evidence="1">HHB10654</strain>
    </source>
</reference>
<organism evidence="1 2">
    <name type="scientific">Artomyces pyxidatus</name>
    <dbReference type="NCBI Taxonomy" id="48021"/>
    <lineage>
        <taxon>Eukaryota</taxon>
        <taxon>Fungi</taxon>
        <taxon>Dikarya</taxon>
        <taxon>Basidiomycota</taxon>
        <taxon>Agaricomycotina</taxon>
        <taxon>Agaricomycetes</taxon>
        <taxon>Russulales</taxon>
        <taxon>Auriscalpiaceae</taxon>
        <taxon>Artomyces</taxon>
    </lineage>
</organism>
<name>A0ACB8T6R9_9AGAM</name>
<reference evidence="1" key="2">
    <citation type="journal article" date="2022" name="New Phytol.">
        <title>Evolutionary transition to the ectomycorrhizal habit in the genomes of a hyperdiverse lineage of mushroom-forming fungi.</title>
        <authorList>
            <person name="Looney B."/>
            <person name="Miyauchi S."/>
            <person name="Morin E."/>
            <person name="Drula E."/>
            <person name="Courty P.E."/>
            <person name="Kohler A."/>
            <person name="Kuo A."/>
            <person name="LaButti K."/>
            <person name="Pangilinan J."/>
            <person name="Lipzen A."/>
            <person name="Riley R."/>
            <person name="Andreopoulos W."/>
            <person name="He G."/>
            <person name="Johnson J."/>
            <person name="Nolan M."/>
            <person name="Tritt A."/>
            <person name="Barry K.W."/>
            <person name="Grigoriev I.V."/>
            <person name="Nagy L.G."/>
            <person name="Hibbett D."/>
            <person name="Henrissat B."/>
            <person name="Matheny P.B."/>
            <person name="Labbe J."/>
            <person name="Martin F.M."/>
        </authorList>
    </citation>
    <scope>NUCLEOTIDE SEQUENCE</scope>
    <source>
        <strain evidence="1">HHB10654</strain>
    </source>
</reference>
<sequence>MQLSSRSLFLAALLQAASHVAAVRLSVRGEPASPSHLARRDHISGLDNGQNIQYYTNVTLGGALFSVEIDTGSSDLWVAGDVPHANNTGISSGVTYAIGAVKGTVATAPLEFAGYTVPNQAFLQVPTSATNPAGQGLIGLGPNTGSNVHIALKNQPAGDAVLDRIFRQNVTTPNYISVLLGRSNDPDELFPGDVTIAELIPGYESITNTTKVNVTSVPSKNSGSQHWQVLLDVNGIVGPDGNPVNVSSQVATTSNKKQLTAIFDTGFTLPQVPKYIADAIYSRFEGAQYQNLSSTGPIWTLPCDVEVNITFKIGGQAIPIHPLDTNLDLNLQDNNGNKICVGSFQPITTAESPVFDVILGMAFRELPSFNLFLEHVVTIVGSVRNSYLLVNYGDFVDGTTSKASPYVQLLSVTDTALAHTDFVDVRLNGIDRTSDQRMTAGVNPAPPNTTNQNNNSFFTRHRTAIIIGAAAAGGLLLLLLGGATLSVIRRRNRRAQPVVGLAPSAYRPLHEPAPAGEMYQVQGYQAGARATYASPWDRR</sequence>
<proteinExistence type="predicted"/>
<keyword evidence="1" id="KW-0378">Hydrolase</keyword>